<accession>A0ABS2Q1G9</accession>
<proteinExistence type="predicted"/>
<keyword evidence="2" id="KW-1185">Reference proteome</keyword>
<dbReference type="Proteomes" id="UP000808914">
    <property type="component" value="Unassembled WGS sequence"/>
</dbReference>
<dbReference type="PANTHER" id="PTHR12993:SF27">
    <property type="entry name" value="N-ACETYL-ALPHA-D-GLUCOSAMINYL L-MALATE DEACETYLASE 2-RELATED"/>
    <property type="match status" value="1"/>
</dbReference>
<gene>
    <name evidence="1" type="ORF">JOD45_002191</name>
</gene>
<dbReference type="EMBL" id="JAFBER010000014">
    <property type="protein sequence ID" value="MBM7645966.1"/>
    <property type="molecule type" value="Genomic_DNA"/>
</dbReference>
<protein>
    <submittedName>
        <fullName evidence="1">Bacillithiol biosynthesis deacetylase BshB2</fullName>
    </submittedName>
</protein>
<name>A0ABS2Q1G9_9BACL</name>
<reference evidence="1 2" key="1">
    <citation type="submission" date="2021-01" db="EMBL/GenBank/DDBJ databases">
        <title>Genomic Encyclopedia of Type Strains, Phase IV (KMG-IV): sequencing the most valuable type-strain genomes for metagenomic binning, comparative biology and taxonomic classification.</title>
        <authorList>
            <person name="Goeker M."/>
        </authorList>
    </citation>
    <scope>NUCLEOTIDE SEQUENCE [LARGE SCALE GENOMIC DNA]</scope>
    <source>
        <strain evidence="1 2">DSM 28236</strain>
    </source>
</reference>
<evidence type="ECO:0000313" key="2">
    <source>
        <dbReference type="Proteomes" id="UP000808914"/>
    </source>
</evidence>
<dbReference type="SUPFAM" id="SSF102588">
    <property type="entry name" value="LmbE-like"/>
    <property type="match status" value="1"/>
</dbReference>
<evidence type="ECO:0000313" key="1">
    <source>
        <dbReference type="EMBL" id="MBM7645966.1"/>
    </source>
</evidence>
<sequence length="221" mass="25425">MDRHVLIVFPHPDDEAFGVSGSIMKYIQEGISVTYVCLTLGEMGRNMGKPPFATRESLPEIRKKELEEACRITGIKDLRRMGLRDKTVEFEDPEELAKRIRAVIDEITPEVIITFYPGYSVHPDHNACGAAVIKAVESMAKDQRPEVHCLAFSHDCYEKLGQPDIKRDVSEFADRKLEVIKAHRSQTQGLVQGIKKRLSKENQEFMNQLKTERFWIYKFQN</sequence>
<dbReference type="Pfam" id="PF02585">
    <property type="entry name" value="PIG-L"/>
    <property type="match status" value="1"/>
</dbReference>
<dbReference type="PANTHER" id="PTHR12993">
    <property type="entry name" value="N-ACETYLGLUCOSAMINYL-PHOSPHATIDYLINOSITOL DE-N-ACETYLASE-RELATED"/>
    <property type="match status" value="1"/>
</dbReference>
<dbReference type="InterPro" id="IPR023841">
    <property type="entry name" value="BshB2"/>
</dbReference>
<dbReference type="InterPro" id="IPR003737">
    <property type="entry name" value="GlcNAc_PI_deacetylase-related"/>
</dbReference>
<dbReference type="Gene3D" id="3.40.50.10320">
    <property type="entry name" value="LmbE-like"/>
    <property type="match status" value="1"/>
</dbReference>
<dbReference type="InterPro" id="IPR024078">
    <property type="entry name" value="LmbE-like_dom_sf"/>
</dbReference>
<dbReference type="NCBIfam" id="TIGR04000">
    <property type="entry name" value="thiol_BshB2"/>
    <property type="match status" value="1"/>
</dbReference>
<comment type="caution">
    <text evidence="1">The sequence shown here is derived from an EMBL/GenBank/DDBJ whole genome shotgun (WGS) entry which is preliminary data.</text>
</comment>
<dbReference type="RefSeq" id="WP_205003869.1">
    <property type="nucleotide sequence ID" value="NZ_JAFBER010000014.1"/>
</dbReference>
<organism evidence="1 2">
    <name type="scientific">Scopulibacillus daqui</name>
    <dbReference type="NCBI Taxonomy" id="1469162"/>
    <lineage>
        <taxon>Bacteria</taxon>
        <taxon>Bacillati</taxon>
        <taxon>Bacillota</taxon>
        <taxon>Bacilli</taxon>
        <taxon>Bacillales</taxon>
        <taxon>Sporolactobacillaceae</taxon>
        <taxon>Scopulibacillus</taxon>
    </lineage>
</organism>